<dbReference type="EMBL" id="WIWS01000003">
    <property type="protein sequence ID" value="KAF3228826.1"/>
    <property type="molecule type" value="Genomic_DNA"/>
</dbReference>
<feature type="region of interest" description="Disordered" evidence="1">
    <location>
        <begin position="1"/>
        <end position="43"/>
    </location>
</feature>
<proteinExistence type="predicted"/>
<sequence>MLRVVTEESINNQGLPAPGSRAGPNFWLGFGATPDGTAHNPKRQYNEWQHGNLLGEQAARAGYRLPSNDIPML</sequence>
<evidence type="ECO:0000313" key="4">
    <source>
        <dbReference type="Proteomes" id="UP000472727"/>
    </source>
</evidence>
<dbReference type="EMBL" id="JAABOE010000034">
    <property type="protein sequence ID" value="KAF3180692.1"/>
    <property type="molecule type" value="Genomic_DNA"/>
</dbReference>
<accession>A0A7C8VCU4</accession>
<dbReference type="Proteomes" id="UP000472727">
    <property type="component" value="Unassembled WGS sequence"/>
</dbReference>
<organism evidence="3 4">
    <name type="scientific">Orbilia oligospora</name>
    <name type="common">Nematode-trapping fungus</name>
    <name type="synonym">Arthrobotrys oligospora</name>
    <dbReference type="NCBI Taxonomy" id="2813651"/>
    <lineage>
        <taxon>Eukaryota</taxon>
        <taxon>Fungi</taxon>
        <taxon>Dikarya</taxon>
        <taxon>Ascomycota</taxon>
        <taxon>Pezizomycotina</taxon>
        <taxon>Orbiliomycetes</taxon>
        <taxon>Orbiliales</taxon>
        <taxon>Orbiliaceae</taxon>
        <taxon>Orbilia</taxon>
    </lineage>
</organism>
<evidence type="ECO:0000313" key="2">
    <source>
        <dbReference type="EMBL" id="KAF3180692.1"/>
    </source>
</evidence>
<evidence type="ECO:0000313" key="3">
    <source>
        <dbReference type="EMBL" id="KAF3228826.1"/>
    </source>
</evidence>
<dbReference type="Proteomes" id="UP000479691">
    <property type="component" value="Unassembled WGS sequence"/>
</dbReference>
<gene>
    <name evidence="3" type="ORF">TWF106_006347</name>
    <name evidence="2" type="ORF">TWF788_006716</name>
</gene>
<reference evidence="4 5" key="1">
    <citation type="submission" date="2019-06" db="EMBL/GenBank/DDBJ databases">
        <authorList>
            <person name="Palmer J.M."/>
        </authorList>
    </citation>
    <scope>NUCLEOTIDE SEQUENCE [LARGE SCALE GENOMIC DNA]</scope>
    <source>
        <strain evidence="3 4">TWF106</strain>
        <strain evidence="2 5">TWF788</strain>
    </source>
</reference>
<name>A0A7C8VCU4_ORBOL</name>
<dbReference type="AlphaFoldDB" id="A0A7C8VCU4"/>
<comment type="caution">
    <text evidence="3">The sequence shown here is derived from an EMBL/GenBank/DDBJ whole genome shotgun (WGS) entry which is preliminary data.</text>
</comment>
<protein>
    <submittedName>
        <fullName evidence="3">Uncharacterized protein</fullName>
    </submittedName>
</protein>
<evidence type="ECO:0000256" key="1">
    <source>
        <dbReference type="SAM" id="MobiDB-lite"/>
    </source>
</evidence>
<evidence type="ECO:0000313" key="5">
    <source>
        <dbReference type="Proteomes" id="UP000479691"/>
    </source>
</evidence>